<sequence length="118" mass="13022">MHFVLPDAYARVMPPWLGWHAELVAISGLCEIAGGVGVLSPRLRRVSGWGLIALSIAVLPANVQMLLHGVADSRPAWQIALLVLRLPLQAALIWWILRVAIRNTGVRSDIRTKYRGQV</sequence>
<accession>A0A2G8TAN0</accession>
<evidence type="ECO:0008006" key="4">
    <source>
        <dbReference type="Google" id="ProtNLM"/>
    </source>
</evidence>
<evidence type="ECO:0000313" key="2">
    <source>
        <dbReference type="EMBL" id="PIL42728.1"/>
    </source>
</evidence>
<feature type="transmembrane region" description="Helical" evidence="1">
    <location>
        <begin position="20"/>
        <end position="39"/>
    </location>
</feature>
<keyword evidence="3" id="KW-1185">Reference proteome</keyword>
<proteinExistence type="predicted"/>
<evidence type="ECO:0000256" key="1">
    <source>
        <dbReference type="SAM" id="Phobius"/>
    </source>
</evidence>
<keyword evidence="1" id="KW-0472">Membrane</keyword>
<keyword evidence="1" id="KW-1133">Transmembrane helix</keyword>
<dbReference type="PANTHER" id="PTHR36974:SF1">
    <property type="entry name" value="DOXX FAMILY MEMBRANE PROTEIN"/>
    <property type="match status" value="1"/>
</dbReference>
<evidence type="ECO:0000313" key="3">
    <source>
        <dbReference type="Proteomes" id="UP000230390"/>
    </source>
</evidence>
<dbReference type="Proteomes" id="UP000230390">
    <property type="component" value="Unassembled WGS sequence"/>
</dbReference>
<organism evidence="2 3">
    <name type="scientific">Massilia eurypsychrophila</name>
    <dbReference type="NCBI Taxonomy" id="1485217"/>
    <lineage>
        <taxon>Bacteria</taxon>
        <taxon>Pseudomonadati</taxon>
        <taxon>Pseudomonadota</taxon>
        <taxon>Betaproteobacteria</taxon>
        <taxon>Burkholderiales</taxon>
        <taxon>Oxalobacteraceae</taxon>
        <taxon>Telluria group</taxon>
        <taxon>Massilia</taxon>
    </lineage>
</organism>
<reference evidence="2 3" key="1">
    <citation type="submission" date="2017-10" db="EMBL/GenBank/DDBJ databases">
        <title>Massilia psychrophilum sp. nov., a novel purple-pigmented bacterium isolated from Tianshan glacier, Xinjiang Municipality, China.</title>
        <authorList>
            <person name="Wang H."/>
        </authorList>
    </citation>
    <scope>NUCLEOTIDE SEQUENCE [LARGE SCALE GENOMIC DNA]</scope>
    <source>
        <strain evidence="2 3">JCM 30074</strain>
    </source>
</reference>
<keyword evidence="1" id="KW-0812">Transmembrane</keyword>
<feature type="transmembrane region" description="Helical" evidence="1">
    <location>
        <begin position="77"/>
        <end position="97"/>
    </location>
</feature>
<gene>
    <name evidence="2" type="ORF">CR105_23015</name>
</gene>
<protein>
    <recommendedName>
        <fullName evidence="4">DoxX family protein</fullName>
    </recommendedName>
</protein>
<dbReference type="PANTHER" id="PTHR36974">
    <property type="entry name" value="MEMBRANE PROTEIN-RELATED"/>
    <property type="match status" value="1"/>
</dbReference>
<feature type="transmembrane region" description="Helical" evidence="1">
    <location>
        <begin position="51"/>
        <end position="71"/>
    </location>
</feature>
<dbReference type="AlphaFoldDB" id="A0A2G8TAN0"/>
<comment type="caution">
    <text evidence="2">The sequence shown here is derived from an EMBL/GenBank/DDBJ whole genome shotgun (WGS) entry which is preliminary data.</text>
</comment>
<name>A0A2G8TAN0_9BURK</name>
<dbReference type="EMBL" id="PDOC01000022">
    <property type="protein sequence ID" value="PIL42728.1"/>
    <property type="molecule type" value="Genomic_DNA"/>
</dbReference>